<keyword evidence="4" id="KW-0904">Protein phosphatase</keyword>
<dbReference type="EC" id="3.1.3.48" evidence="2"/>
<dbReference type="PANTHER" id="PTHR39181:SF1">
    <property type="entry name" value="TYROSINE-PROTEIN PHOSPHATASE YWQE"/>
    <property type="match status" value="1"/>
</dbReference>
<evidence type="ECO:0000256" key="2">
    <source>
        <dbReference type="ARBA" id="ARBA00013064"/>
    </source>
</evidence>
<dbReference type="AlphaFoldDB" id="A0A2V3Y8C7"/>
<organism evidence="6 7">
    <name type="scientific">Hungatella effluvii</name>
    <dbReference type="NCBI Taxonomy" id="1096246"/>
    <lineage>
        <taxon>Bacteria</taxon>
        <taxon>Bacillati</taxon>
        <taxon>Bacillota</taxon>
        <taxon>Clostridia</taxon>
        <taxon>Lachnospirales</taxon>
        <taxon>Lachnospiraceae</taxon>
        <taxon>Hungatella</taxon>
    </lineage>
</organism>
<comment type="caution">
    <text evidence="6">The sequence shown here is derived from an EMBL/GenBank/DDBJ whole genome shotgun (WGS) entry which is preliminary data.</text>
</comment>
<comment type="catalytic activity">
    <reaction evidence="5">
        <text>O-phospho-L-tyrosyl-[protein] + H2O = L-tyrosyl-[protein] + phosphate</text>
        <dbReference type="Rhea" id="RHEA:10684"/>
        <dbReference type="Rhea" id="RHEA-COMP:10136"/>
        <dbReference type="Rhea" id="RHEA-COMP:20101"/>
        <dbReference type="ChEBI" id="CHEBI:15377"/>
        <dbReference type="ChEBI" id="CHEBI:43474"/>
        <dbReference type="ChEBI" id="CHEBI:46858"/>
        <dbReference type="ChEBI" id="CHEBI:61978"/>
        <dbReference type="EC" id="3.1.3.48"/>
    </reaction>
</comment>
<dbReference type="GO" id="GO:0004725">
    <property type="term" value="F:protein tyrosine phosphatase activity"/>
    <property type="evidence" value="ECO:0007669"/>
    <property type="project" value="UniProtKB-EC"/>
</dbReference>
<comment type="similarity">
    <text evidence="1">Belongs to the metallo-dependent hydrolases superfamily. CpsB/CapC family.</text>
</comment>
<dbReference type="PANTHER" id="PTHR39181">
    <property type="entry name" value="TYROSINE-PROTEIN PHOSPHATASE YWQE"/>
    <property type="match status" value="1"/>
</dbReference>
<evidence type="ECO:0000256" key="5">
    <source>
        <dbReference type="ARBA" id="ARBA00051722"/>
    </source>
</evidence>
<reference evidence="6 7" key="1">
    <citation type="submission" date="2018-05" db="EMBL/GenBank/DDBJ databases">
        <title>Genomic Encyclopedia of Type Strains, Phase IV (KMG-IV): sequencing the most valuable type-strain genomes for metagenomic binning, comparative biology and taxonomic classification.</title>
        <authorList>
            <person name="Goeker M."/>
        </authorList>
    </citation>
    <scope>NUCLEOTIDE SEQUENCE [LARGE SCALE GENOMIC DNA]</scope>
    <source>
        <strain evidence="6 7">DSM 24995</strain>
    </source>
</reference>
<name>A0A2V3Y8C7_9FIRM</name>
<keyword evidence="7" id="KW-1185">Reference proteome</keyword>
<dbReference type="Pfam" id="PF19567">
    <property type="entry name" value="CpsB_CapC"/>
    <property type="match status" value="1"/>
</dbReference>
<dbReference type="Proteomes" id="UP000248057">
    <property type="component" value="Unassembled WGS sequence"/>
</dbReference>
<dbReference type="EMBL" id="QJKD01000005">
    <property type="protein sequence ID" value="PXX53569.1"/>
    <property type="molecule type" value="Genomic_DNA"/>
</dbReference>
<keyword evidence="3" id="KW-0378">Hydrolase</keyword>
<evidence type="ECO:0000313" key="7">
    <source>
        <dbReference type="Proteomes" id="UP000248057"/>
    </source>
</evidence>
<sequence>MIIGIISWGGGYKMPLGLFDLHCHLLYGIDDGAVSLEESLCAVQMAWDEGISHIVFTPHYTPGKVSAEKEVILKRINEVREAAENAGIHGIKYYCGNEVLYVSGVEELLKRGEIFTIADTKYVLLEFYQGVRYQDMFQGLSRVVRKGYIPVLAHVERYVCLYQSVERIEELRDLGIVIQMNTECFFQRIPDVRMVWYRKLMKAGYVQLISTDAHGADRKPPRMRKAVEWLERHCDHGLVERVLYENPARLLEGRIL</sequence>
<dbReference type="GO" id="GO:0030145">
    <property type="term" value="F:manganese ion binding"/>
    <property type="evidence" value="ECO:0007669"/>
    <property type="project" value="InterPro"/>
</dbReference>
<evidence type="ECO:0000313" key="6">
    <source>
        <dbReference type="EMBL" id="PXX53569.1"/>
    </source>
</evidence>
<accession>A0A2V3Y8C7</accession>
<evidence type="ECO:0000256" key="3">
    <source>
        <dbReference type="ARBA" id="ARBA00022801"/>
    </source>
</evidence>
<dbReference type="Gene3D" id="3.20.20.140">
    <property type="entry name" value="Metal-dependent hydrolases"/>
    <property type="match status" value="1"/>
</dbReference>
<gene>
    <name evidence="6" type="ORF">DFR60_10556</name>
</gene>
<proteinExistence type="inferred from homology"/>
<dbReference type="PIRSF" id="PIRSF016557">
    <property type="entry name" value="Caps_synth_CpsB"/>
    <property type="match status" value="1"/>
</dbReference>
<dbReference type="SUPFAM" id="SSF89550">
    <property type="entry name" value="PHP domain-like"/>
    <property type="match status" value="1"/>
</dbReference>
<evidence type="ECO:0000256" key="4">
    <source>
        <dbReference type="ARBA" id="ARBA00022912"/>
    </source>
</evidence>
<dbReference type="InterPro" id="IPR016195">
    <property type="entry name" value="Pol/histidinol_Pase-like"/>
</dbReference>
<protein>
    <recommendedName>
        <fullName evidence="2">protein-tyrosine-phosphatase</fullName>
        <ecNumber evidence="2">3.1.3.48</ecNumber>
    </recommendedName>
</protein>
<dbReference type="InterPro" id="IPR016667">
    <property type="entry name" value="Caps_polysacc_synth_CpsB/CapC"/>
</dbReference>
<evidence type="ECO:0000256" key="1">
    <source>
        <dbReference type="ARBA" id="ARBA00005750"/>
    </source>
</evidence>